<dbReference type="PANTHER" id="PTHR30432:SF1">
    <property type="entry name" value="DNA-BINDING TRANSCRIPTIONAL DUAL REGULATOR MODE"/>
    <property type="match status" value="1"/>
</dbReference>
<reference evidence="2" key="1">
    <citation type="submission" date="2018-06" db="EMBL/GenBank/DDBJ databases">
        <title>Complete genome of Pseudomonas insecticola strain QZS01.</title>
        <authorList>
            <person name="Wang J."/>
            <person name="Su Q."/>
        </authorList>
    </citation>
    <scope>NUCLEOTIDE SEQUENCE [LARGE SCALE GENOMIC DNA]</scope>
    <source>
        <strain evidence="2">QZS01</strain>
    </source>
</reference>
<dbReference type="InterPro" id="IPR036388">
    <property type="entry name" value="WH-like_DNA-bd_sf"/>
</dbReference>
<dbReference type="InterPro" id="IPR051815">
    <property type="entry name" value="Molybdate_resp_trans_reg"/>
</dbReference>
<dbReference type="PANTHER" id="PTHR30432">
    <property type="entry name" value="TRANSCRIPTIONAL REGULATOR MODE"/>
    <property type="match status" value="1"/>
</dbReference>
<sequence>MRPRIYLGDNLSIGPGKIELLKQINIMKSISGAARALSIPYKKAWSLIDVLNQGFGGQVIETSIGGKAGGSARLTPLGQKIIDSYEALEKKLNKSAKKELDAFYSLLNIS</sequence>
<gene>
    <name evidence="1" type="ORF">DM558_04615</name>
</gene>
<accession>A0A451EQP8</accession>
<name>A0A451EQP8_9GAMM</name>
<dbReference type="KEGG" id="emo:DM558_04615"/>
<keyword evidence="2" id="KW-1185">Reference proteome</keyword>
<dbReference type="SUPFAM" id="SSF46785">
    <property type="entry name" value="Winged helix' DNA-binding domain"/>
    <property type="match status" value="1"/>
</dbReference>
<protein>
    <submittedName>
        <fullName evidence="1">LysR family transcriptional regulator</fullName>
    </submittedName>
</protein>
<organism evidence="1 2">
    <name type="scientific">Entomomonas moraniae</name>
    <dbReference type="NCBI Taxonomy" id="2213226"/>
    <lineage>
        <taxon>Bacteria</taxon>
        <taxon>Pseudomonadati</taxon>
        <taxon>Pseudomonadota</taxon>
        <taxon>Gammaproteobacteria</taxon>
        <taxon>Pseudomonadales</taxon>
        <taxon>Pseudomonadaceae</taxon>
        <taxon>Entomomonas</taxon>
    </lineage>
</organism>
<dbReference type="InterPro" id="IPR036390">
    <property type="entry name" value="WH_DNA-bd_sf"/>
</dbReference>
<dbReference type="AlphaFoldDB" id="A0A451EQP8"/>
<evidence type="ECO:0000313" key="1">
    <source>
        <dbReference type="EMBL" id="AZS52174.1"/>
    </source>
</evidence>
<proteinExistence type="predicted"/>
<dbReference type="EMBL" id="CP029822">
    <property type="protein sequence ID" value="AZS52174.1"/>
    <property type="molecule type" value="Genomic_DNA"/>
</dbReference>
<dbReference type="Gene3D" id="1.10.10.10">
    <property type="entry name" value="Winged helix-like DNA-binding domain superfamily/Winged helix DNA-binding domain"/>
    <property type="match status" value="1"/>
</dbReference>
<evidence type="ECO:0000313" key="2">
    <source>
        <dbReference type="Proteomes" id="UP000273143"/>
    </source>
</evidence>
<dbReference type="Proteomes" id="UP000273143">
    <property type="component" value="Chromosome"/>
</dbReference>